<dbReference type="AlphaFoldDB" id="A0A2W4WH00"/>
<evidence type="ECO:0000256" key="1">
    <source>
        <dbReference type="SAM" id="Phobius"/>
    </source>
</evidence>
<evidence type="ECO:0000313" key="2">
    <source>
        <dbReference type="EMBL" id="PZO41219.1"/>
    </source>
</evidence>
<keyword evidence="1" id="KW-1133">Transmembrane helix</keyword>
<proteinExistence type="predicted"/>
<keyword evidence="1" id="KW-0472">Membrane</keyword>
<feature type="transmembrane region" description="Helical" evidence="1">
    <location>
        <begin position="20"/>
        <end position="41"/>
    </location>
</feature>
<reference evidence="2 3" key="2">
    <citation type="submission" date="2018-06" db="EMBL/GenBank/DDBJ databases">
        <title>Metagenomic assembly of (sub)arctic Cyanobacteria and their associated microbiome from non-axenic cultures.</title>
        <authorList>
            <person name="Baurain D."/>
        </authorList>
    </citation>
    <scope>NUCLEOTIDE SEQUENCE [LARGE SCALE GENOMIC DNA]</scope>
    <source>
        <strain evidence="2">ULC041bin1</strain>
    </source>
</reference>
<keyword evidence="1" id="KW-0812">Transmembrane</keyword>
<dbReference type="EMBL" id="QBMN01000067">
    <property type="protein sequence ID" value="PZO41219.1"/>
    <property type="molecule type" value="Genomic_DNA"/>
</dbReference>
<reference evidence="3" key="1">
    <citation type="submission" date="2018-04" db="EMBL/GenBank/DDBJ databases">
        <authorList>
            <person name="Cornet L."/>
        </authorList>
    </citation>
    <scope>NUCLEOTIDE SEQUENCE [LARGE SCALE GENOMIC DNA]</scope>
</reference>
<protein>
    <submittedName>
        <fullName evidence="2">Uncharacterized protein</fullName>
    </submittedName>
</protein>
<organism evidence="2 3">
    <name type="scientific">Shackletoniella antarctica</name>
    <dbReference type="NCBI Taxonomy" id="268115"/>
    <lineage>
        <taxon>Bacteria</taxon>
        <taxon>Bacillati</taxon>
        <taxon>Cyanobacteriota</taxon>
        <taxon>Cyanophyceae</taxon>
        <taxon>Oculatellales</taxon>
        <taxon>Oculatellaceae</taxon>
        <taxon>Shackletoniella</taxon>
    </lineage>
</organism>
<dbReference type="Proteomes" id="UP000249081">
    <property type="component" value="Unassembled WGS sequence"/>
</dbReference>
<evidence type="ECO:0000313" key="3">
    <source>
        <dbReference type="Proteomes" id="UP000249081"/>
    </source>
</evidence>
<comment type="caution">
    <text evidence="2">The sequence shown here is derived from an EMBL/GenBank/DDBJ whole genome shotgun (WGS) entry which is preliminary data.</text>
</comment>
<gene>
    <name evidence="2" type="ORF">DCF17_11085</name>
</gene>
<feature type="transmembrane region" description="Helical" evidence="1">
    <location>
        <begin position="61"/>
        <end position="82"/>
    </location>
</feature>
<name>A0A2W4WH00_9CYAN</name>
<sequence length="91" mass="9870">MNTPVKPMPITQRLSSIISWVLVVDLGLVLLSFGWFLVAVLGRSMNLDLGLDLWHSLWNPLILPALSVLMAGAIASGIVGWVGRRFNADAS</sequence>
<accession>A0A2W4WH00</accession>